<gene>
    <name evidence="1" type="ORF">AB6A40_009830</name>
</gene>
<keyword evidence="2" id="KW-1185">Reference proteome</keyword>
<accession>A0ABD6ETE3</accession>
<evidence type="ECO:0000313" key="1">
    <source>
        <dbReference type="EMBL" id="MFH4983121.1"/>
    </source>
</evidence>
<dbReference type="EMBL" id="JBGFUD010011156">
    <property type="protein sequence ID" value="MFH4983121.1"/>
    <property type="molecule type" value="Genomic_DNA"/>
</dbReference>
<name>A0ABD6ETE3_9BILA</name>
<proteinExistence type="predicted"/>
<reference evidence="1 2" key="1">
    <citation type="submission" date="2024-08" db="EMBL/GenBank/DDBJ databases">
        <title>Gnathostoma spinigerum genome.</title>
        <authorList>
            <person name="Gonzalez-Bertolin B."/>
            <person name="Monzon S."/>
            <person name="Zaballos A."/>
            <person name="Jimenez P."/>
            <person name="Dekumyoy P."/>
            <person name="Varona S."/>
            <person name="Cuesta I."/>
            <person name="Sumanam S."/>
            <person name="Adisakwattana P."/>
            <person name="Gasser R.B."/>
            <person name="Hernandez-Gonzalez A."/>
            <person name="Young N.D."/>
            <person name="Perteguer M.J."/>
        </authorList>
    </citation>
    <scope>NUCLEOTIDE SEQUENCE [LARGE SCALE GENOMIC DNA]</scope>
    <source>
        <strain evidence="1">AL3</strain>
        <tissue evidence="1">Liver</tissue>
    </source>
</reference>
<organism evidence="1 2">
    <name type="scientific">Gnathostoma spinigerum</name>
    <dbReference type="NCBI Taxonomy" id="75299"/>
    <lineage>
        <taxon>Eukaryota</taxon>
        <taxon>Metazoa</taxon>
        <taxon>Ecdysozoa</taxon>
        <taxon>Nematoda</taxon>
        <taxon>Chromadorea</taxon>
        <taxon>Rhabditida</taxon>
        <taxon>Spirurina</taxon>
        <taxon>Gnathostomatomorpha</taxon>
        <taxon>Gnathostomatoidea</taxon>
        <taxon>Gnathostomatidae</taxon>
        <taxon>Gnathostoma</taxon>
    </lineage>
</organism>
<dbReference type="Proteomes" id="UP001608902">
    <property type="component" value="Unassembled WGS sequence"/>
</dbReference>
<comment type="caution">
    <text evidence="1">The sequence shown here is derived from an EMBL/GenBank/DDBJ whole genome shotgun (WGS) entry which is preliminary data.</text>
</comment>
<evidence type="ECO:0000313" key="2">
    <source>
        <dbReference type="Proteomes" id="UP001608902"/>
    </source>
</evidence>
<sequence>MGILLPNRSEVIFCLHISLTYRMIAYRFRLGFRYVFRWLPCVSWTVEEYEKSMLFPERVRYLTTQSRILTYSMRGNFYPCSSECSSSHTECMATPYFPTRGRRSLHPLLRERSTSSSGHVTNCVRHSGDTGPSIRNGYYAVKLSNRSEMLTLKRHSTSISLPQEAAGDSPYLDFFLIDLRFSLFHHYQNVRTSKSALREALFLVGASQKFL</sequence>
<protein>
    <submittedName>
        <fullName evidence="1">Uncharacterized protein</fullName>
    </submittedName>
</protein>
<dbReference type="AlphaFoldDB" id="A0ABD6ETE3"/>